<dbReference type="PANTHER" id="PTHR34371:SF2">
    <property type="entry name" value="DUF688 FAMILY PROTEIN"/>
    <property type="match status" value="1"/>
</dbReference>
<keyword evidence="3" id="KW-1185">Reference proteome</keyword>
<proteinExistence type="predicted"/>
<comment type="caution">
    <text evidence="2">The sequence shown here is derived from an EMBL/GenBank/DDBJ whole genome shotgun (WGS) entry which is preliminary data.</text>
</comment>
<evidence type="ECO:0000313" key="2">
    <source>
        <dbReference type="EMBL" id="CAA0827195.1"/>
    </source>
</evidence>
<evidence type="ECO:0000313" key="3">
    <source>
        <dbReference type="Proteomes" id="UP001153555"/>
    </source>
</evidence>
<sequence>MGEIYEHRPSFSTLNPPTIRHRLSSASIYSPEHPSGISTPPLQMPASVPFQWEQEPGKPLPGGGTVSVPKPSRFLDPPPCRIQPTMDGAAKTLSPSSILDGPYNVARPKFSSSRFSRDGPEPSDLVAGRKSTGRSLLGKGRGGQREVMDWGSNSSFESGEEGNVSKRMERKLRRHNSFSTASHGRSSSHVWATICEGFKHVIHWKSSKKTH</sequence>
<accession>A0A9N7NB46</accession>
<feature type="region of interest" description="Disordered" evidence="1">
    <location>
        <begin position="110"/>
        <end position="168"/>
    </location>
</feature>
<dbReference type="OrthoDB" id="1934555at2759"/>
<dbReference type="Pfam" id="PF05097">
    <property type="entry name" value="DUF688"/>
    <property type="match status" value="1"/>
</dbReference>
<protein>
    <submittedName>
        <fullName evidence="2">Uncharacterized protein</fullName>
    </submittedName>
</protein>
<dbReference type="AlphaFoldDB" id="A0A9N7NB46"/>
<evidence type="ECO:0000256" key="1">
    <source>
        <dbReference type="SAM" id="MobiDB-lite"/>
    </source>
</evidence>
<reference evidence="2" key="1">
    <citation type="submission" date="2019-12" db="EMBL/GenBank/DDBJ databases">
        <authorList>
            <person name="Scholes J."/>
        </authorList>
    </citation>
    <scope>NUCLEOTIDE SEQUENCE</scope>
</reference>
<dbReference type="Proteomes" id="UP001153555">
    <property type="component" value="Unassembled WGS sequence"/>
</dbReference>
<gene>
    <name evidence="2" type="ORF">SHERM_22890</name>
</gene>
<name>A0A9N7NB46_STRHE</name>
<dbReference type="InterPro" id="IPR007789">
    <property type="entry name" value="DUF688"/>
</dbReference>
<organism evidence="2 3">
    <name type="scientific">Striga hermonthica</name>
    <name type="common">Purple witchweed</name>
    <name type="synonym">Buchnera hermonthica</name>
    <dbReference type="NCBI Taxonomy" id="68872"/>
    <lineage>
        <taxon>Eukaryota</taxon>
        <taxon>Viridiplantae</taxon>
        <taxon>Streptophyta</taxon>
        <taxon>Embryophyta</taxon>
        <taxon>Tracheophyta</taxon>
        <taxon>Spermatophyta</taxon>
        <taxon>Magnoliopsida</taxon>
        <taxon>eudicotyledons</taxon>
        <taxon>Gunneridae</taxon>
        <taxon>Pentapetalae</taxon>
        <taxon>asterids</taxon>
        <taxon>lamiids</taxon>
        <taxon>Lamiales</taxon>
        <taxon>Orobanchaceae</taxon>
        <taxon>Buchnereae</taxon>
        <taxon>Striga</taxon>
    </lineage>
</organism>
<dbReference type="EMBL" id="CACSLK010027751">
    <property type="protein sequence ID" value="CAA0827195.1"/>
    <property type="molecule type" value="Genomic_DNA"/>
</dbReference>
<feature type="region of interest" description="Disordered" evidence="1">
    <location>
        <begin position="52"/>
        <end position="74"/>
    </location>
</feature>
<dbReference type="PANTHER" id="PTHR34371">
    <property type="entry name" value="OS01G0551000 PROTEIN"/>
    <property type="match status" value="1"/>
</dbReference>